<dbReference type="Gene3D" id="3.40.50.1110">
    <property type="entry name" value="SGNH hydrolase"/>
    <property type="match status" value="1"/>
</dbReference>
<dbReference type="Proteomes" id="UP000826271">
    <property type="component" value="Unassembled WGS sequence"/>
</dbReference>
<dbReference type="InterPro" id="IPR036514">
    <property type="entry name" value="SGNH_hydro_sf"/>
</dbReference>
<gene>
    <name evidence="3" type="ORF">BUALT_Bualt02G0245800</name>
</gene>
<keyword evidence="2" id="KW-0325">Glycoprotein</keyword>
<accession>A0AAV6YA34</accession>
<dbReference type="EMBL" id="WHWC01000002">
    <property type="protein sequence ID" value="KAG8389599.1"/>
    <property type="molecule type" value="Genomic_DNA"/>
</dbReference>
<dbReference type="PANTHER" id="PTHR22835:SF158">
    <property type="entry name" value="GDSL ESTERASE_LIPASE LIP-4-LIKE ISOFORM X1"/>
    <property type="match status" value="1"/>
</dbReference>
<evidence type="ECO:0000313" key="4">
    <source>
        <dbReference type="Proteomes" id="UP000826271"/>
    </source>
</evidence>
<reference evidence="3" key="1">
    <citation type="submission" date="2019-10" db="EMBL/GenBank/DDBJ databases">
        <authorList>
            <person name="Zhang R."/>
            <person name="Pan Y."/>
            <person name="Wang J."/>
            <person name="Ma R."/>
            <person name="Yu S."/>
        </authorList>
    </citation>
    <scope>NUCLEOTIDE SEQUENCE</scope>
    <source>
        <strain evidence="3">LA-IB0</strain>
        <tissue evidence="3">Leaf</tissue>
    </source>
</reference>
<proteinExistence type="inferred from homology"/>
<organism evidence="3 4">
    <name type="scientific">Buddleja alternifolia</name>
    <dbReference type="NCBI Taxonomy" id="168488"/>
    <lineage>
        <taxon>Eukaryota</taxon>
        <taxon>Viridiplantae</taxon>
        <taxon>Streptophyta</taxon>
        <taxon>Embryophyta</taxon>
        <taxon>Tracheophyta</taxon>
        <taxon>Spermatophyta</taxon>
        <taxon>Magnoliopsida</taxon>
        <taxon>eudicotyledons</taxon>
        <taxon>Gunneridae</taxon>
        <taxon>Pentapetalae</taxon>
        <taxon>asterids</taxon>
        <taxon>lamiids</taxon>
        <taxon>Lamiales</taxon>
        <taxon>Scrophulariaceae</taxon>
        <taxon>Buddlejeae</taxon>
        <taxon>Buddleja</taxon>
    </lineage>
</organism>
<dbReference type="InterPro" id="IPR001087">
    <property type="entry name" value="GDSL"/>
</dbReference>
<sequence length="83" mass="9460">MHVDGKCGFKNLLREEDFKNVRYTIDIGQTDLEIAFSSSSYPEVIQKIPSFISEMRDAMRAIYYLGGVKNFWVHNTGPLGCLP</sequence>
<name>A0AAV6YA34_9LAMI</name>
<dbReference type="Pfam" id="PF00657">
    <property type="entry name" value="Lipase_GDSL"/>
    <property type="match status" value="1"/>
</dbReference>
<protein>
    <submittedName>
        <fullName evidence="3">Uncharacterized protein</fullName>
    </submittedName>
</protein>
<comment type="caution">
    <text evidence="3">The sequence shown here is derived from an EMBL/GenBank/DDBJ whole genome shotgun (WGS) entry which is preliminary data.</text>
</comment>
<evidence type="ECO:0000313" key="3">
    <source>
        <dbReference type="EMBL" id="KAG8389599.1"/>
    </source>
</evidence>
<keyword evidence="4" id="KW-1185">Reference proteome</keyword>
<evidence type="ECO:0000256" key="2">
    <source>
        <dbReference type="ARBA" id="ARBA00023180"/>
    </source>
</evidence>
<evidence type="ECO:0000256" key="1">
    <source>
        <dbReference type="ARBA" id="ARBA00008668"/>
    </source>
</evidence>
<dbReference type="AlphaFoldDB" id="A0AAV6YA34"/>
<dbReference type="GO" id="GO:0016788">
    <property type="term" value="F:hydrolase activity, acting on ester bonds"/>
    <property type="evidence" value="ECO:0007669"/>
    <property type="project" value="InterPro"/>
</dbReference>
<dbReference type="PANTHER" id="PTHR22835">
    <property type="entry name" value="ZINC FINGER FYVE DOMAIN CONTAINING PROTEIN"/>
    <property type="match status" value="1"/>
</dbReference>
<comment type="similarity">
    <text evidence="1">Belongs to the 'GDSL' lipolytic enzyme family.</text>
</comment>